<accession>A0AA39FXK8</accession>
<protein>
    <submittedName>
        <fullName evidence="1">Uncharacterized protein</fullName>
    </submittedName>
</protein>
<gene>
    <name evidence="1" type="ORF">PV328_001732</name>
</gene>
<dbReference type="AlphaFoldDB" id="A0AA39FXK8"/>
<proteinExistence type="predicted"/>
<sequence>MEGLWNNENFSNTLSSLKYTHQYRQECSFNFEMTYTEEKECKNNNDRLPRMIYIFRLKMRKLDGPMVNEV</sequence>
<reference evidence="1" key="1">
    <citation type="journal article" date="2023" name="bioRxiv">
        <title>Scaffold-level genome assemblies of two parasitoid biocontrol wasps reveal the parthenogenesis mechanism and an associated novel virus.</title>
        <authorList>
            <person name="Inwood S."/>
            <person name="Skelly J."/>
            <person name="Guhlin J."/>
            <person name="Harrop T."/>
            <person name="Goldson S."/>
            <person name="Dearden P."/>
        </authorList>
    </citation>
    <scope>NUCLEOTIDE SEQUENCE</scope>
    <source>
        <strain evidence="1">Irish</strain>
        <tissue evidence="1">Whole body</tissue>
    </source>
</reference>
<dbReference type="EMBL" id="JAQQBS010000001">
    <property type="protein sequence ID" value="KAK0177707.1"/>
    <property type="molecule type" value="Genomic_DNA"/>
</dbReference>
<keyword evidence="2" id="KW-1185">Reference proteome</keyword>
<name>A0AA39FXK8_9HYME</name>
<evidence type="ECO:0000313" key="1">
    <source>
        <dbReference type="EMBL" id="KAK0177707.1"/>
    </source>
</evidence>
<comment type="caution">
    <text evidence="1">The sequence shown here is derived from an EMBL/GenBank/DDBJ whole genome shotgun (WGS) entry which is preliminary data.</text>
</comment>
<dbReference type="Proteomes" id="UP001168990">
    <property type="component" value="Unassembled WGS sequence"/>
</dbReference>
<reference evidence="1" key="2">
    <citation type="submission" date="2023-03" db="EMBL/GenBank/DDBJ databases">
        <authorList>
            <person name="Inwood S.N."/>
            <person name="Skelly J.G."/>
            <person name="Guhlin J."/>
            <person name="Harrop T.W.R."/>
            <person name="Goldson S.G."/>
            <person name="Dearden P.K."/>
        </authorList>
    </citation>
    <scope>NUCLEOTIDE SEQUENCE</scope>
    <source>
        <strain evidence="1">Irish</strain>
        <tissue evidence="1">Whole body</tissue>
    </source>
</reference>
<organism evidence="1 2">
    <name type="scientific">Microctonus aethiopoides</name>
    <dbReference type="NCBI Taxonomy" id="144406"/>
    <lineage>
        <taxon>Eukaryota</taxon>
        <taxon>Metazoa</taxon>
        <taxon>Ecdysozoa</taxon>
        <taxon>Arthropoda</taxon>
        <taxon>Hexapoda</taxon>
        <taxon>Insecta</taxon>
        <taxon>Pterygota</taxon>
        <taxon>Neoptera</taxon>
        <taxon>Endopterygota</taxon>
        <taxon>Hymenoptera</taxon>
        <taxon>Apocrita</taxon>
        <taxon>Ichneumonoidea</taxon>
        <taxon>Braconidae</taxon>
        <taxon>Euphorinae</taxon>
        <taxon>Microctonus</taxon>
    </lineage>
</organism>
<evidence type="ECO:0000313" key="2">
    <source>
        <dbReference type="Proteomes" id="UP001168990"/>
    </source>
</evidence>